<dbReference type="InterPro" id="IPR015590">
    <property type="entry name" value="Aldehyde_DH_dom"/>
</dbReference>
<reference evidence="5" key="2">
    <citation type="submission" date="2020-04" db="EMBL/GenBank/DDBJ databases">
        <authorList>
            <consortium name="NCBI Genome Project"/>
        </authorList>
    </citation>
    <scope>NUCLEOTIDE SEQUENCE</scope>
    <source>
        <strain evidence="5">CBS 781.70</strain>
    </source>
</reference>
<organism evidence="3">
    <name type="scientific">Eremomyces bilateralis CBS 781.70</name>
    <dbReference type="NCBI Taxonomy" id="1392243"/>
    <lineage>
        <taxon>Eukaryota</taxon>
        <taxon>Fungi</taxon>
        <taxon>Dikarya</taxon>
        <taxon>Ascomycota</taxon>
        <taxon>Pezizomycotina</taxon>
        <taxon>Dothideomycetes</taxon>
        <taxon>Dothideomycetes incertae sedis</taxon>
        <taxon>Eremomycetales</taxon>
        <taxon>Eremomycetaceae</taxon>
        <taxon>Eremomyces</taxon>
    </lineage>
</organism>
<dbReference type="AlphaFoldDB" id="A0A6G1FQX1"/>
<dbReference type="InterPro" id="IPR016161">
    <property type="entry name" value="Ald_DH/histidinol_DH"/>
</dbReference>
<keyword evidence="1" id="KW-1133">Transmembrane helix</keyword>
<name>A0A6G1FQX1_9PEZI</name>
<keyword evidence="1" id="KW-0472">Membrane</keyword>
<evidence type="ECO:0000313" key="3">
    <source>
        <dbReference type="EMBL" id="KAF1808146.1"/>
    </source>
</evidence>
<evidence type="ECO:0000256" key="1">
    <source>
        <dbReference type="SAM" id="Phobius"/>
    </source>
</evidence>
<reference evidence="3 5" key="1">
    <citation type="submission" date="2020-01" db="EMBL/GenBank/DDBJ databases">
        <authorList>
            <consortium name="DOE Joint Genome Institute"/>
            <person name="Haridas S."/>
            <person name="Albert R."/>
            <person name="Binder M."/>
            <person name="Bloem J."/>
            <person name="Labutti K."/>
            <person name="Salamov A."/>
            <person name="Andreopoulos B."/>
            <person name="Baker S.E."/>
            <person name="Barry K."/>
            <person name="Bills G."/>
            <person name="Bluhm B.H."/>
            <person name="Cannon C."/>
            <person name="Castanera R."/>
            <person name="Culley D.E."/>
            <person name="Daum C."/>
            <person name="Ezra D."/>
            <person name="Gonzalez J.B."/>
            <person name="Henrissat B."/>
            <person name="Kuo A."/>
            <person name="Liang C."/>
            <person name="Lipzen A."/>
            <person name="Lutzoni F."/>
            <person name="Magnuson J."/>
            <person name="Mondo S."/>
            <person name="Nolan M."/>
            <person name="Ohm R."/>
            <person name="Pangilinan J."/>
            <person name="Park H.-J."/>
            <person name="Ramirez L."/>
            <person name="Alfaro M."/>
            <person name="Sun H."/>
            <person name="Tritt A."/>
            <person name="Yoshinaga Y."/>
            <person name="Zwiers L.-H."/>
            <person name="Turgeon B.G."/>
            <person name="Goodwin S.B."/>
            <person name="Spatafora J.W."/>
            <person name="Crous P.W."/>
            <person name="Grigoriev I.V."/>
        </authorList>
    </citation>
    <scope>NUCLEOTIDE SEQUENCE</scope>
    <source>
        <strain evidence="3 5">CBS 781.70</strain>
    </source>
</reference>
<dbReference type="RefSeq" id="XP_033529777.1">
    <property type="nucleotide sequence ID" value="XM_033683028.1"/>
</dbReference>
<dbReference type="EMBL" id="ML975189">
    <property type="protein sequence ID" value="KAF1808146.1"/>
    <property type="molecule type" value="Genomic_DNA"/>
</dbReference>
<evidence type="ECO:0000313" key="5">
    <source>
        <dbReference type="RefSeq" id="XP_033529777.1"/>
    </source>
</evidence>
<dbReference type="Pfam" id="PF00171">
    <property type="entry name" value="Aldedh"/>
    <property type="match status" value="1"/>
</dbReference>
<feature type="domain" description="Aldehyde dehydrogenase" evidence="2">
    <location>
        <begin position="21"/>
        <end position="177"/>
    </location>
</feature>
<dbReference type="Gene3D" id="3.40.605.10">
    <property type="entry name" value="Aldehyde Dehydrogenase, Chain A, domain 1"/>
    <property type="match status" value="1"/>
</dbReference>
<evidence type="ECO:0000313" key="4">
    <source>
        <dbReference type="Proteomes" id="UP000504638"/>
    </source>
</evidence>
<dbReference type="GeneID" id="54423598"/>
<feature type="transmembrane region" description="Helical" evidence="1">
    <location>
        <begin position="478"/>
        <end position="500"/>
    </location>
</feature>
<reference evidence="5" key="3">
    <citation type="submission" date="2025-04" db="UniProtKB">
        <authorList>
            <consortium name="RefSeq"/>
        </authorList>
    </citation>
    <scope>IDENTIFICATION</scope>
    <source>
        <strain evidence="5">CBS 781.70</strain>
    </source>
</reference>
<dbReference type="OrthoDB" id="5596991at2759"/>
<sequence>MDIISQYVALDGSRLEGRLENPTQRQEELQAMHRAILQNAQGLTNAISSDTNRGVNNSLLEIIVVLRTISQLFGQQSLSETLKREREIEKSAEDLDRYSALGNVLILADPFLPLASSIIPLACSIAAGNSTMVLLPAATPTFSKELLEVFKQSSLDAEATAIVFPESKEDAVNILATLKHSRFNGIVPQLEEHLTIFRESEFLLATPTLRVLSSVPEASIVVVTRHAQVRNATEEILQAQSVQPTLGPSSTTPIFLIDEFVLREFETETLRVLSMRQKSNSLDGSQQGLKKSNELSPDQVLIFESHAGRVLHLPGGVTMLIGDPNWKTWEYFPSLEHLFISPSRLLYVMPTTSLECTITLAGQLNPEGFTNLFLYGNPSESRYLSSFITAAATYINCIPLQSIFLPANHFPVTAVPGSLYSTARPVATGTPAAAVIPSHILAFPPVVQKNNLLAILTAEKLNPPRQRKGQNLGFFEQGAIVGLSHVLLTTSLTCMGLWLATKILLRK</sequence>
<accession>A0A6G1FQX1</accession>
<evidence type="ECO:0000259" key="2">
    <source>
        <dbReference type="Pfam" id="PF00171"/>
    </source>
</evidence>
<proteinExistence type="predicted"/>
<gene>
    <name evidence="3 5" type="ORF">P152DRAFT_517752</name>
</gene>
<dbReference type="Proteomes" id="UP000504638">
    <property type="component" value="Unplaced"/>
</dbReference>
<keyword evidence="1" id="KW-0812">Transmembrane</keyword>
<protein>
    <recommendedName>
        <fullName evidence="2">Aldehyde dehydrogenase domain-containing protein</fullName>
    </recommendedName>
</protein>
<dbReference type="SUPFAM" id="SSF53720">
    <property type="entry name" value="ALDH-like"/>
    <property type="match status" value="1"/>
</dbReference>
<dbReference type="GO" id="GO:0016491">
    <property type="term" value="F:oxidoreductase activity"/>
    <property type="evidence" value="ECO:0007669"/>
    <property type="project" value="InterPro"/>
</dbReference>
<dbReference type="InterPro" id="IPR016162">
    <property type="entry name" value="Ald_DH_N"/>
</dbReference>
<keyword evidence="4" id="KW-1185">Reference proteome</keyword>